<dbReference type="EMBL" id="CABPSA010000005">
    <property type="protein sequence ID" value="VVE20299.1"/>
    <property type="molecule type" value="Genomic_DNA"/>
</dbReference>
<dbReference type="Proteomes" id="UP000343335">
    <property type="component" value="Unassembled WGS sequence"/>
</dbReference>
<keyword evidence="1" id="KW-0175">Coiled coil</keyword>
<sequence length="170" mass="19279">MSELIDITALRTHLSIKTQRKDASASRWRTLQRESVAAKEAHASCLSALELTASTFVARQREILQRLREGVTSLANIDLAHARIRTMRDEIDSLRLRCDTLKAELDEAIAAEEAARLVMVKREMELQKLESVYEHTAQTLRSIKSRLAAKELTDLCGAYAKQRTPDRKHP</sequence>
<dbReference type="AlphaFoldDB" id="A0A5E4W8U5"/>
<evidence type="ECO:0000313" key="3">
    <source>
        <dbReference type="Proteomes" id="UP000343335"/>
    </source>
</evidence>
<organism evidence="2 3">
    <name type="scientific">Pandoraea commovens</name>
    <dbReference type="NCBI Taxonomy" id="2508289"/>
    <lineage>
        <taxon>Bacteria</taxon>
        <taxon>Pseudomonadati</taxon>
        <taxon>Pseudomonadota</taxon>
        <taxon>Betaproteobacteria</taxon>
        <taxon>Burkholderiales</taxon>
        <taxon>Burkholderiaceae</taxon>
        <taxon>Pandoraea</taxon>
    </lineage>
</organism>
<feature type="coiled-coil region" evidence="1">
    <location>
        <begin position="77"/>
        <end position="111"/>
    </location>
</feature>
<protein>
    <submittedName>
        <fullName evidence="2">Uncharacterized protein</fullName>
    </submittedName>
</protein>
<name>A0A5E4W8U5_9BURK</name>
<evidence type="ECO:0000256" key="1">
    <source>
        <dbReference type="SAM" id="Coils"/>
    </source>
</evidence>
<accession>A0A5E4W8U5</accession>
<evidence type="ECO:0000313" key="2">
    <source>
        <dbReference type="EMBL" id="VVE20299.1"/>
    </source>
</evidence>
<proteinExistence type="predicted"/>
<dbReference type="RefSeq" id="WP_150665032.1">
    <property type="nucleotide sequence ID" value="NZ_CABPSA010000005.1"/>
</dbReference>
<reference evidence="2 3" key="1">
    <citation type="submission" date="2019-08" db="EMBL/GenBank/DDBJ databases">
        <authorList>
            <person name="Peeters C."/>
        </authorList>
    </citation>
    <scope>NUCLEOTIDE SEQUENCE [LARGE SCALE GENOMIC DNA]</scope>
    <source>
        <strain evidence="2 3">LMG 31010</strain>
    </source>
</reference>
<dbReference type="Gene3D" id="1.10.287.1700">
    <property type="match status" value="1"/>
</dbReference>
<gene>
    <name evidence="2" type="ORF">PCO31010_03124</name>
</gene>
<dbReference type="InterPro" id="IPR053716">
    <property type="entry name" value="Flag_assembly_chemotaxis_eff"/>
</dbReference>